<name>A0A1L9RV47_ASPWE</name>
<dbReference type="VEuPathDB" id="FungiDB:ASPWEDRAFT_168625"/>
<proteinExistence type="predicted"/>
<reference evidence="2" key="1">
    <citation type="journal article" date="2017" name="Genome Biol.">
        <title>Comparative genomics reveals high biological diversity and specific adaptations in the industrially and medically important fungal genus Aspergillus.</title>
        <authorList>
            <person name="de Vries R.P."/>
            <person name="Riley R."/>
            <person name="Wiebenga A."/>
            <person name="Aguilar-Osorio G."/>
            <person name="Amillis S."/>
            <person name="Uchima C.A."/>
            <person name="Anderluh G."/>
            <person name="Asadollahi M."/>
            <person name="Askin M."/>
            <person name="Barry K."/>
            <person name="Battaglia E."/>
            <person name="Bayram O."/>
            <person name="Benocci T."/>
            <person name="Braus-Stromeyer S.A."/>
            <person name="Caldana C."/>
            <person name="Canovas D."/>
            <person name="Cerqueira G.C."/>
            <person name="Chen F."/>
            <person name="Chen W."/>
            <person name="Choi C."/>
            <person name="Clum A."/>
            <person name="Dos Santos R.A."/>
            <person name="Damasio A.R."/>
            <person name="Diallinas G."/>
            <person name="Emri T."/>
            <person name="Fekete E."/>
            <person name="Flipphi M."/>
            <person name="Freyberg S."/>
            <person name="Gallo A."/>
            <person name="Gournas C."/>
            <person name="Habgood R."/>
            <person name="Hainaut M."/>
            <person name="Harispe M.L."/>
            <person name="Henrissat B."/>
            <person name="Hilden K.S."/>
            <person name="Hope R."/>
            <person name="Hossain A."/>
            <person name="Karabika E."/>
            <person name="Karaffa L."/>
            <person name="Karanyi Z."/>
            <person name="Krasevec N."/>
            <person name="Kuo A."/>
            <person name="Kusch H."/>
            <person name="LaButti K."/>
            <person name="Lagendijk E.L."/>
            <person name="Lapidus A."/>
            <person name="Levasseur A."/>
            <person name="Lindquist E."/>
            <person name="Lipzen A."/>
            <person name="Logrieco A.F."/>
            <person name="MacCabe A."/>
            <person name="Maekelae M.R."/>
            <person name="Malavazi I."/>
            <person name="Melin P."/>
            <person name="Meyer V."/>
            <person name="Mielnichuk N."/>
            <person name="Miskei M."/>
            <person name="Molnar A.P."/>
            <person name="Mule G."/>
            <person name="Ngan C.Y."/>
            <person name="Orejas M."/>
            <person name="Orosz E."/>
            <person name="Ouedraogo J.P."/>
            <person name="Overkamp K.M."/>
            <person name="Park H.-S."/>
            <person name="Perrone G."/>
            <person name="Piumi F."/>
            <person name="Punt P.J."/>
            <person name="Ram A.F."/>
            <person name="Ramon A."/>
            <person name="Rauscher S."/>
            <person name="Record E."/>
            <person name="Riano-Pachon D.M."/>
            <person name="Robert V."/>
            <person name="Roehrig J."/>
            <person name="Ruller R."/>
            <person name="Salamov A."/>
            <person name="Salih N.S."/>
            <person name="Samson R.A."/>
            <person name="Sandor E."/>
            <person name="Sanguinetti M."/>
            <person name="Schuetze T."/>
            <person name="Sepcic K."/>
            <person name="Shelest E."/>
            <person name="Sherlock G."/>
            <person name="Sophianopoulou V."/>
            <person name="Squina F.M."/>
            <person name="Sun H."/>
            <person name="Susca A."/>
            <person name="Todd R.B."/>
            <person name="Tsang A."/>
            <person name="Unkles S.E."/>
            <person name="van de Wiele N."/>
            <person name="van Rossen-Uffink D."/>
            <person name="Oliveira J.V."/>
            <person name="Vesth T.C."/>
            <person name="Visser J."/>
            <person name="Yu J.-H."/>
            <person name="Zhou M."/>
            <person name="Andersen M.R."/>
            <person name="Archer D.B."/>
            <person name="Baker S.E."/>
            <person name="Benoit I."/>
            <person name="Brakhage A.A."/>
            <person name="Braus G.H."/>
            <person name="Fischer R."/>
            <person name="Frisvad J.C."/>
            <person name="Goldman G.H."/>
            <person name="Houbraken J."/>
            <person name="Oakley B."/>
            <person name="Pocsi I."/>
            <person name="Scazzocchio C."/>
            <person name="Seiboth B."/>
            <person name="vanKuyk P.A."/>
            <person name="Wortman J."/>
            <person name="Dyer P.S."/>
            <person name="Grigoriev I.V."/>
        </authorList>
    </citation>
    <scope>NUCLEOTIDE SEQUENCE [LARGE SCALE GENOMIC DNA]</scope>
    <source>
        <strain evidence="2">DTO 134E9</strain>
    </source>
</reference>
<dbReference type="OrthoDB" id="6365676at2759"/>
<sequence length="375" mass="42642">MRLPAEIIILIVNFLIPPNPPLVFPPNHEVTKTLLSFTRVSKLTYETARDLLVKHCLYLDSKRSAWKLLSQGPPLRPFVPDKRTTNLKQIRFTPLGLYLSLPWKDASSFDSGEKQTDSDESAESGEHWITPKSALVEPLISGLSFRLRRLVVDILPEGIDDSFWEELHGLYKSHVNMFPLQEYCSIQTSFPWNYSGMHVEPKLWFWSFRENLRHLALTNTNVSGINFLVNLSGLSHLTHLVFTRPHNLLDPCPSFPGGRNSLPRLQRVLIVDTPRGHQRYALHSGQHSEPNFVDRLLEIQDFPSAASGHGNLNTRSSFSILSVAVPSKDDGHFPNDDCQAWVRRHVLDGTLWDFPDPTGPSRLVLKDMVVYNDLA</sequence>
<dbReference type="SUPFAM" id="SSF52047">
    <property type="entry name" value="RNI-like"/>
    <property type="match status" value="1"/>
</dbReference>
<organism evidence="1 2">
    <name type="scientific">Aspergillus wentii DTO 134E9</name>
    <dbReference type="NCBI Taxonomy" id="1073089"/>
    <lineage>
        <taxon>Eukaryota</taxon>
        <taxon>Fungi</taxon>
        <taxon>Dikarya</taxon>
        <taxon>Ascomycota</taxon>
        <taxon>Pezizomycotina</taxon>
        <taxon>Eurotiomycetes</taxon>
        <taxon>Eurotiomycetidae</taxon>
        <taxon>Eurotiales</taxon>
        <taxon>Aspergillaceae</taxon>
        <taxon>Aspergillus</taxon>
        <taxon>Aspergillus subgen. Cremei</taxon>
    </lineage>
</organism>
<dbReference type="RefSeq" id="XP_040692413.1">
    <property type="nucleotide sequence ID" value="XM_040830319.1"/>
</dbReference>
<dbReference type="GeneID" id="63746167"/>
<evidence type="ECO:0000313" key="1">
    <source>
        <dbReference type="EMBL" id="OJJ38737.1"/>
    </source>
</evidence>
<dbReference type="EMBL" id="KV878210">
    <property type="protein sequence ID" value="OJJ38737.1"/>
    <property type="molecule type" value="Genomic_DNA"/>
</dbReference>
<keyword evidence="2" id="KW-1185">Reference proteome</keyword>
<accession>A0A1L9RV47</accession>
<dbReference type="AlphaFoldDB" id="A0A1L9RV47"/>
<protein>
    <submittedName>
        <fullName evidence="1">Uncharacterized protein</fullName>
    </submittedName>
</protein>
<dbReference type="Proteomes" id="UP000184383">
    <property type="component" value="Unassembled WGS sequence"/>
</dbReference>
<evidence type="ECO:0000313" key="2">
    <source>
        <dbReference type="Proteomes" id="UP000184383"/>
    </source>
</evidence>
<gene>
    <name evidence="1" type="ORF">ASPWEDRAFT_168625</name>
</gene>